<evidence type="ECO:0000313" key="2">
    <source>
        <dbReference type="Proteomes" id="UP001464378"/>
    </source>
</evidence>
<dbReference type="EMBL" id="JBBMFK010000012">
    <property type="protein sequence ID" value="MEQ2443493.1"/>
    <property type="molecule type" value="Genomic_DNA"/>
</dbReference>
<dbReference type="Proteomes" id="UP001464378">
    <property type="component" value="Unassembled WGS sequence"/>
</dbReference>
<dbReference type="RefSeq" id="WP_349231691.1">
    <property type="nucleotide sequence ID" value="NZ_JBBMFK010000012.1"/>
</dbReference>
<evidence type="ECO:0000313" key="1">
    <source>
        <dbReference type="EMBL" id="MEQ2443493.1"/>
    </source>
</evidence>
<organism evidence="1 2">
    <name type="scientific">Pseudoflavonifractor intestinihominis</name>
    <dbReference type="NCBI Taxonomy" id="3133171"/>
    <lineage>
        <taxon>Bacteria</taxon>
        <taxon>Bacillati</taxon>
        <taxon>Bacillota</taxon>
        <taxon>Clostridia</taxon>
        <taxon>Eubacteriales</taxon>
        <taxon>Oscillospiraceae</taxon>
        <taxon>Pseudoflavonifractor</taxon>
    </lineage>
</organism>
<proteinExistence type="predicted"/>
<gene>
    <name evidence="1" type="ORF">WMO64_08410</name>
</gene>
<comment type="caution">
    <text evidence="1">The sequence shown here is derived from an EMBL/GenBank/DDBJ whole genome shotgun (WGS) entry which is preliminary data.</text>
</comment>
<keyword evidence="2" id="KW-1185">Reference proteome</keyword>
<sequence length="359" mass="41507">MSEILMDFQAGVHTYEISQPLTKKQFKTIYGQMCARDRLIHNKKGGDSGESYVLLDEEMPGITITLYRPQKRQIYRVSVKIEPCQVLGSDDPTELYQYSWKSYEKLQKRCNRYLEELCVPGGIDDMQICRCDLTCNLFLDSQEYVDEYLRILKKSHLIPKYRVDIFKCNEKKAKNPQQANQHSHCIRCKQASLLCYDKIDQLKMIGRCPEKLEDAAILRLEAQLSRPALKRALSSQALWYNSTLLKEASGEATNVIQGYLNKMFPCDGIHLRYEDAVSAVSKIKKKAQQERMLYLLKKVSDTATLDSAAQKVKDYYTDVNDKKLKKIYAKFNKQNINPITLQNSSHIENIPSFNALVRE</sequence>
<reference evidence="1 2" key="1">
    <citation type="submission" date="2024-03" db="EMBL/GenBank/DDBJ databases">
        <title>Human intestinal bacterial collection.</title>
        <authorList>
            <person name="Pauvert C."/>
            <person name="Hitch T.C.A."/>
            <person name="Clavel T."/>
        </authorList>
    </citation>
    <scope>NUCLEOTIDE SEQUENCE [LARGE SCALE GENOMIC DNA]</scope>
    <source>
        <strain evidence="1 2">CLA-AP-H29</strain>
    </source>
</reference>
<accession>A0ABV1E854</accession>
<name>A0ABV1E854_9FIRM</name>
<protein>
    <submittedName>
        <fullName evidence="1">Uncharacterized protein</fullName>
    </submittedName>
</protein>